<keyword evidence="2" id="KW-0963">Cytoplasm</keyword>
<protein>
    <recommendedName>
        <fullName evidence="16">Rho guanine nucleotide exchange factor 28</fullName>
    </recommendedName>
</protein>
<dbReference type="InterPro" id="IPR051632">
    <property type="entry name" value="Rho_GEF"/>
</dbReference>
<dbReference type="SMART" id="SM00109">
    <property type="entry name" value="C1"/>
    <property type="match status" value="1"/>
</dbReference>
<proteinExistence type="predicted"/>
<dbReference type="GO" id="GO:0035023">
    <property type="term" value="P:regulation of Rho protein signal transduction"/>
    <property type="evidence" value="ECO:0007669"/>
    <property type="project" value="TreeGrafter"/>
</dbReference>
<feature type="compositionally biased region" description="Basic and acidic residues" evidence="10">
    <location>
        <begin position="712"/>
        <end position="722"/>
    </location>
</feature>
<feature type="domain" description="Phorbol-ester/DAG-type" evidence="13">
    <location>
        <begin position="725"/>
        <end position="772"/>
    </location>
</feature>
<dbReference type="Pfam" id="PF00130">
    <property type="entry name" value="C1_1"/>
    <property type="match status" value="1"/>
</dbReference>
<dbReference type="CDD" id="cd00160">
    <property type="entry name" value="RhoGEF"/>
    <property type="match status" value="1"/>
</dbReference>
<dbReference type="SMART" id="SM00325">
    <property type="entry name" value="RhoGEF"/>
    <property type="match status" value="1"/>
</dbReference>
<dbReference type="Pfam" id="PF00621">
    <property type="entry name" value="RhoGEF"/>
    <property type="match status" value="1"/>
</dbReference>
<dbReference type="InterPro" id="IPR037819">
    <property type="entry name" value="ARHGEF28_PH"/>
</dbReference>
<feature type="region of interest" description="Disordered" evidence="10">
    <location>
        <begin position="1656"/>
        <end position="1687"/>
    </location>
</feature>
<dbReference type="EMBL" id="JAFIRN010000015">
    <property type="protein sequence ID" value="KAG5834312.1"/>
    <property type="molecule type" value="Genomic_DNA"/>
</dbReference>
<name>A0A9D3RNR0_ANGAN</name>
<keyword evidence="6" id="KW-0863">Zinc-finger</keyword>
<dbReference type="GO" id="GO:0005737">
    <property type="term" value="C:cytoplasm"/>
    <property type="evidence" value="ECO:0007669"/>
    <property type="project" value="UniProtKB-SubCell"/>
</dbReference>
<feature type="region of interest" description="Disordered" evidence="10">
    <location>
        <begin position="406"/>
        <end position="439"/>
    </location>
</feature>
<dbReference type="InterPro" id="IPR035899">
    <property type="entry name" value="DBL_dom_sf"/>
</dbReference>
<dbReference type="InterPro" id="IPR041020">
    <property type="entry name" value="PH_16"/>
</dbReference>
<accession>A0A9D3RNR0</accession>
<dbReference type="InterPro" id="IPR011993">
    <property type="entry name" value="PH-like_dom_sf"/>
</dbReference>
<keyword evidence="15" id="KW-1185">Reference proteome</keyword>
<dbReference type="PROSITE" id="PS50010">
    <property type="entry name" value="DH_2"/>
    <property type="match status" value="1"/>
</dbReference>
<feature type="compositionally biased region" description="Low complexity" evidence="10">
    <location>
        <begin position="540"/>
        <end position="551"/>
    </location>
</feature>
<comment type="subcellular location">
    <subcellularLocation>
        <location evidence="1">Cytoplasm</location>
    </subcellularLocation>
</comment>
<evidence type="ECO:0000259" key="11">
    <source>
        <dbReference type="PROSITE" id="PS50003"/>
    </source>
</evidence>
<evidence type="ECO:0000256" key="2">
    <source>
        <dbReference type="ARBA" id="ARBA00022490"/>
    </source>
</evidence>
<reference evidence="14" key="1">
    <citation type="submission" date="2021-01" db="EMBL/GenBank/DDBJ databases">
        <title>A chromosome-scale assembly of European eel, Anguilla anguilla.</title>
        <authorList>
            <person name="Henkel C."/>
            <person name="Jong-Raadsen S.A."/>
            <person name="Dufour S."/>
            <person name="Weltzien F.-A."/>
            <person name="Palstra A.P."/>
            <person name="Pelster B."/>
            <person name="Spaink H.P."/>
            <person name="Van Den Thillart G.E."/>
            <person name="Jansen H."/>
            <person name="Zahm M."/>
            <person name="Klopp C."/>
            <person name="Cedric C."/>
            <person name="Louis A."/>
            <person name="Berthelot C."/>
            <person name="Parey E."/>
            <person name="Roest Crollius H."/>
            <person name="Montfort J."/>
            <person name="Robinson-Rechavi M."/>
            <person name="Bucao C."/>
            <person name="Bouchez O."/>
            <person name="Gislard M."/>
            <person name="Lluch J."/>
            <person name="Milhes M."/>
            <person name="Lampietro C."/>
            <person name="Lopez Roques C."/>
            <person name="Donnadieu C."/>
            <person name="Braasch I."/>
            <person name="Desvignes T."/>
            <person name="Postlethwait J."/>
            <person name="Bobe J."/>
            <person name="Guiguen Y."/>
            <person name="Dirks R."/>
        </authorList>
    </citation>
    <scope>NUCLEOTIDE SEQUENCE</scope>
    <source>
        <strain evidence="14">Tag_6206</strain>
        <tissue evidence="14">Liver</tissue>
    </source>
</reference>
<evidence type="ECO:0000256" key="7">
    <source>
        <dbReference type="ARBA" id="ARBA00022833"/>
    </source>
</evidence>
<feature type="region of interest" description="Disordered" evidence="10">
    <location>
        <begin position="1710"/>
        <end position="1740"/>
    </location>
</feature>
<dbReference type="SUPFAM" id="SSF50729">
    <property type="entry name" value="PH domain-like"/>
    <property type="match status" value="1"/>
</dbReference>
<dbReference type="CDD" id="cd14680">
    <property type="entry name" value="PH_p190RhoGEF"/>
    <property type="match status" value="1"/>
</dbReference>
<evidence type="ECO:0000256" key="8">
    <source>
        <dbReference type="ARBA" id="ARBA00023054"/>
    </source>
</evidence>
<dbReference type="InterPro" id="IPR000219">
    <property type="entry name" value="DH_dom"/>
</dbReference>
<dbReference type="PANTHER" id="PTHR13944">
    <property type="entry name" value="AGAP007712-PA"/>
    <property type="match status" value="1"/>
</dbReference>
<dbReference type="GO" id="GO:0008270">
    <property type="term" value="F:zinc ion binding"/>
    <property type="evidence" value="ECO:0007669"/>
    <property type="project" value="UniProtKB-KW"/>
</dbReference>
<dbReference type="Gene3D" id="2.30.29.30">
    <property type="entry name" value="Pleckstrin-homology domain (PH domain)/Phosphotyrosine-binding domain (PTB)"/>
    <property type="match status" value="1"/>
</dbReference>
<evidence type="ECO:0008006" key="16">
    <source>
        <dbReference type="Google" id="ProtNLM"/>
    </source>
</evidence>
<comment type="caution">
    <text evidence="14">The sequence shown here is derived from an EMBL/GenBank/DDBJ whole genome shotgun (WGS) entry which is preliminary data.</text>
</comment>
<dbReference type="GO" id="GO:0005085">
    <property type="term" value="F:guanyl-nucleotide exchange factor activity"/>
    <property type="evidence" value="ECO:0007669"/>
    <property type="project" value="UniProtKB-KW"/>
</dbReference>
<evidence type="ECO:0000256" key="4">
    <source>
        <dbReference type="ARBA" id="ARBA00022658"/>
    </source>
</evidence>
<feature type="domain" description="PH" evidence="11">
    <location>
        <begin position="1162"/>
        <end position="1264"/>
    </location>
</feature>
<dbReference type="Proteomes" id="UP001044222">
    <property type="component" value="Chromosome 15"/>
</dbReference>
<feature type="region of interest" description="Disordered" evidence="10">
    <location>
        <begin position="501"/>
        <end position="557"/>
    </location>
</feature>
<dbReference type="FunFam" id="2.30.29.30:FF:000021">
    <property type="entry name" value="Rho guanine nucleotide exchange factor 2"/>
    <property type="match status" value="1"/>
</dbReference>
<evidence type="ECO:0000256" key="9">
    <source>
        <dbReference type="SAM" id="Coils"/>
    </source>
</evidence>
<organism evidence="14 15">
    <name type="scientific">Anguilla anguilla</name>
    <name type="common">European freshwater eel</name>
    <name type="synonym">Muraena anguilla</name>
    <dbReference type="NCBI Taxonomy" id="7936"/>
    <lineage>
        <taxon>Eukaryota</taxon>
        <taxon>Metazoa</taxon>
        <taxon>Chordata</taxon>
        <taxon>Craniata</taxon>
        <taxon>Vertebrata</taxon>
        <taxon>Euteleostomi</taxon>
        <taxon>Actinopterygii</taxon>
        <taxon>Neopterygii</taxon>
        <taxon>Teleostei</taxon>
        <taxon>Anguilliformes</taxon>
        <taxon>Anguillidae</taxon>
        <taxon>Anguilla</taxon>
    </lineage>
</organism>
<dbReference type="InterPro" id="IPR002219">
    <property type="entry name" value="PKC_DAG/PE"/>
</dbReference>
<dbReference type="Pfam" id="PF17838">
    <property type="entry name" value="PH_16"/>
    <property type="match status" value="1"/>
</dbReference>
<feature type="region of interest" description="Disordered" evidence="10">
    <location>
        <begin position="342"/>
        <end position="362"/>
    </location>
</feature>
<feature type="compositionally biased region" description="Polar residues" evidence="10">
    <location>
        <begin position="1667"/>
        <end position="1687"/>
    </location>
</feature>
<dbReference type="FunFam" id="1.20.900.10:FF:000004">
    <property type="entry name" value="Rho guanine nucleotide exchange factor 2"/>
    <property type="match status" value="1"/>
</dbReference>
<evidence type="ECO:0000259" key="13">
    <source>
        <dbReference type="PROSITE" id="PS50081"/>
    </source>
</evidence>
<dbReference type="SUPFAM" id="SSF48065">
    <property type="entry name" value="DBL homology domain (DH-domain)"/>
    <property type="match status" value="1"/>
</dbReference>
<dbReference type="InterPro" id="IPR001849">
    <property type="entry name" value="PH_domain"/>
</dbReference>
<dbReference type="SMART" id="SM00233">
    <property type="entry name" value="PH"/>
    <property type="match status" value="1"/>
</dbReference>
<keyword evidence="5" id="KW-0479">Metal-binding</keyword>
<dbReference type="PANTHER" id="PTHR13944:SF22">
    <property type="entry name" value="RHO GUANINE NUCLEOTIDE EXCHANGE FACTOR 28"/>
    <property type="match status" value="1"/>
</dbReference>
<keyword evidence="4" id="KW-0344">Guanine-nucleotide releasing factor</keyword>
<evidence type="ECO:0000256" key="1">
    <source>
        <dbReference type="ARBA" id="ARBA00004496"/>
    </source>
</evidence>
<feature type="region of interest" description="Disordered" evidence="10">
    <location>
        <begin position="702"/>
        <end position="722"/>
    </location>
</feature>
<dbReference type="PROSITE" id="PS50003">
    <property type="entry name" value="PH_DOMAIN"/>
    <property type="match status" value="1"/>
</dbReference>
<feature type="compositionally biased region" description="Polar residues" evidence="10">
    <location>
        <begin position="473"/>
        <end position="487"/>
    </location>
</feature>
<feature type="compositionally biased region" description="Polar residues" evidence="10">
    <location>
        <begin position="510"/>
        <end position="526"/>
    </location>
</feature>
<evidence type="ECO:0000259" key="12">
    <source>
        <dbReference type="PROSITE" id="PS50010"/>
    </source>
</evidence>
<evidence type="ECO:0000256" key="6">
    <source>
        <dbReference type="ARBA" id="ARBA00022771"/>
    </source>
</evidence>
<dbReference type="SUPFAM" id="SSF57889">
    <property type="entry name" value="Cysteine-rich domain"/>
    <property type="match status" value="1"/>
</dbReference>
<feature type="region of interest" description="Disordered" evidence="10">
    <location>
        <begin position="467"/>
        <end position="487"/>
    </location>
</feature>
<evidence type="ECO:0000256" key="5">
    <source>
        <dbReference type="ARBA" id="ARBA00022723"/>
    </source>
</evidence>
<keyword evidence="3" id="KW-0597">Phosphoprotein</keyword>
<dbReference type="Gene3D" id="1.20.900.10">
    <property type="entry name" value="Dbl homology (DH) domain"/>
    <property type="match status" value="1"/>
</dbReference>
<feature type="domain" description="DH" evidence="12">
    <location>
        <begin position="923"/>
        <end position="1120"/>
    </location>
</feature>
<evidence type="ECO:0000313" key="15">
    <source>
        <dbReference type="Proteomes" id="UP001044222"/>
    </source>
</evidence>
<feature type="region of interest" description="Disordered" evidence="10">
    <location>
        <begin position="1399"/>
        <end position="1424"/>
    </location>
</feature>
<feature type="compositionally biased region" description="Low complexity" evidence="10">
    <location>
        <begin position="1399"/>
        <end position="1420"/>
    </location>
</feature>
<feature type="coiled-coil region" evidence="9">
    <location>
        <begin position="1551"/>
        <end position="1592"/>
    </location>
</feature>
<evidence type="ECO:0000256" key="3">
    <source>
        <dbReference type="ARBA" id="ARBA00022553"/>
    </source>
</evidence>
<dbReference type="InterPro" id="IPR046349">
    <property type="entry name" value="C1-like_sf"/>
</dbReference>
<keyword evidence="8 9" id="KW-0175">Coiled coil</keyword>
<evidence type="ECO:0000313" key="14">
    <source>
        <dbReference type="EMBL" id="KAG5834312.1"/>
    </source>
</evidence>
<keyword evidence="7" id="KW-0862">Zinc</keyword>
<dbReference type="PROSITE" id="PS50081">
    <property type="entry name" value="ZF_DAG_PE_2"/>
    <property type="match status" value="1"/>
</dbReference>
<evidence type="ECO:0000256" key="10">
    <source>
        <dbReference type="SAM" id="MobiDB-lite"/>
    </source>
</evidence>
<dbReference type="Gene3D" id="3.30.60.20">
    <property type="match status" value="1"/>
</dbReference>
<gene>
    <name evidence="14" type="ORF">ANANG_G00260210</name>
</gene>
<feature type="compositionally biased region" description="Basic and acidic residues" evidence="10">
    <location>
        <begin position="1720"/>
        <end position="1729"/>
    </location>
</feature>
<sequence length="1793" mass="200275">MELSRREAPLYGQLQACVVLQNPEPGPEEAEFYMVLEGSTLDHIAVAQRDDDGRTLHFTVPGHNLAEVVSVTAYLYVPGRPISCLGRSSLEYVQDDAQELAELLISHSQCPRASSCQDIFSRFGLEDEATSRKLDENVTKAMANLGCLTAWNVPASQSGEESPARPRETLLHLTERLGLPRLSQLLLRHPEGVKAVAPPSEEGETPLQLARESNTPALLELLADPPAPPVTPQAGVEEISADGSHRLWFCHDSGTLAVQRTSDKDLEANILLLRKYLRDNNLLRKIKSHEISGLRDEHEVIGEEINKDFSPDFCGGDHARADSVQVFEEQLVLSLKEDEEEAASIHSNKRQSASDRRPSARSTWSAAGRLSAMINGKDHVYANSMLVDQVNDLDIKYSIAGVTGDSTLTDSEGWDSGRGSPRANARPSEACASGTRLSPPSGEIPPCLPLPCAVPLPAELALARANRAPRARTSSGGASPQRETSVLSPSLVALEVDSEEEDLLDKLPCSQPSTSPHSGSVLQASSGDERDSFDTSPDLSCSRTHSSSSYSHPPAKDSGDFAVRLRSYSYSSPKISLVRPRFTRDAAIADLNEDGVFSSSGRSLLQALSLSKSLSLLNPVKQRAFSLPEPQQEKREIGFRKRAQSAEDEGSVALADSLRHLTLSEFLKEIEEEEWDRYIIPSKAESEKYRVSRTFSFLKSRMSSTRNKNKGKGKDKEGKEKPLKAHHFAAGSGTSLTLCLVCDKPAMAKDLLQCSNCTINVHKGCRDSATPCMKKHQDKYAVVTKNRAASLPQSTGGTVWECPTACPIPTSASLPVMTGRDRRDQVCLPNVLSKSVPAVSERRMSESLEGDGEASVWRNRSQSEELLQVMESSPSTDSSINEDTVDAPLRNDLNADMLDYEAESWSMAVDHKFCKKLEKSVIKRQDVIYELMQTEMHHIQTLTIMAEIFRKGMKEELQLDHSTVDKIFPCLDELLDFHKSFFCAMKERRQSCTQEGSDRNFLIDRIGDILVHQFSCDNAERMKQVYGEFCSHHTEAVNFFKELQQQNKKFQVFIKQQSNNSLVRRREIPECILLVTQRITKYPVLVERIIQYSQEGTEEHADLSQALLLIRDAIAAVDLRVNEYEKEQKLLDVVNRMDNKSFAKLKSGLTFRKQDLLSQARTLKHDGLLYWKTATGRLKDILALLLTDALIFLQEKDQKYVFAAVDQKPPVISLQKLIVREVANEERGMFLISASAAGPEMYEVHTASKEERNNWMRLIREAVESCPEEEEQNASESEEECRAAEARAQKIHRVQETLNSQDQQICARLEEKLKIYAELAGLSVREEPVAQPRLLVRPNPDEVPQAMALLTAALREAENLTATLTSQSCPSSCVSLETLWEPSSPVNLAESSSFSSIPASPTESSYLDTHSSSSTSLVSDSETREGECLGTDSLILQYLTQLKQGDANSLNLKVVQSVQSLTQLLYSLQAVVTIQDSCFEVQRLLLQESERLPRPPCPRTNVLQEQEKQRNLEKQREELAGVLRLQGRLQQERQRWERERELRQRQQGEQESRLESRERECQQEALRLRQERQELDGQQREYQQSLERLREGQRLVERGRERLEAQNRLLHGWRHARQRSLPVIVIPTSEHQDSSHSQSGASDEDGSVFINEAALQTPRNNRHLRQHPNSGSSAYPDTPSAHNSLNSLMGCTQDERASCHDLVLSQNHGRTGNTALESVDESRGRHDRGPVSNDVNVHNYNPEKWSSGPAMSRAGCYLGFPTSPVGSPLHPQPYISMETENGEEGGEENIVYL</sequence>